<accession>A0A7S4SF01</accession>
<evidence type="ECO:0000256" key="2">
    <source>
        <dbReference type="ARBA" id="ARBA00022679"/>
    </source>
</evidence>
<dbReference type="Gene3D" id="3.30.1540.10">
    <property type="entry name" value="formyl-coa transferase, domain 3"/>
    <property type="match status" value="1"/>
</dbReference>
<sequence>MSLDPPLLGVRVVELSLAIAAPSAGQVLGDYGADVIKVEPPTGDTQRYMISGLGLGNPDPYQDSPHFYSVNRGKRSVVLDLKSEAGMRAMHSLLAGADVFLSNYRYAALRRLGLDAESVLRRHPRIVVCPMTGWGLEGPDADKPVYDVAGFWARSGAAKMHTSGDGFPAVLAPGFGDMATGLAAVGGICAALVARERSGKGRILTTSLLRTGLHCNTWAMSTYFANGRVPRWGERDRTGNPLANVYKAKDGKAFWIIGFEAARHWPTTVKAVGRPEWLEDPRYETPAGRRKHEKELVRELDAIFATRTRAEWAATFDDEGLWWAPVQDAGEVAKDPQVLAAGAFLDSPMSEKARAAGRGRVTMVAAPVDFHGTSARISRHTPELGEHTQEVISELGLDTEAVAALTKPRSKL</sequence>
<evidence type="ECO:0008006" key="4">
    <source>
        <dbReference type="Google" id="ProtNLM"/>
    </source>
</evidence>
<dbReference type="InterPro" id="IPR044855">
    <property type="entry name" value="CoA-Trfase_III_dom3_sf"/>
</dbReference>
<dbReference type="Pfam" id="PF02515">
    <property type="entry name" value="CoA_transf_3"/>
    <property type="match status" value="1"/>
</dbReference>
<dbReference type="InterPro" id="IPR050483">
    <property type="entry name" value="CoA-transferase_III_domain"/>
</dbReference>
<evidence type="ECO:0000256" key="1">
    <source>
        <dbReference type="ARBA" id="ARBA00008383"/>
    </source>
</evidence>
<dbReference type="GO" id="GO:0008410">
    <property type="term" value="F:CoA-transferase activity"/>
    <property type="evidence" value="ECO:0007669"/>
    <property type="project" value="TreeGrafter"/>
</dbReference>
<gene>
    <name evidence="3" type="ORF">AMON00008_LOCUS49209</name>
</gene>
<dbReference type="SUPFAM" id="SSF89796">
    <property type="entry name" value="CoA-transferase family III (CaiB/BaiF)"/>
    <property type="match status" value="1"/>
</dbReference>
<keyword evidence="2" id="KW-0808">Transferase</keyword>
<reference evidence="3" key="1">
    <citation type="submission" date="2021-01" db="EMBL/GenBank/DDBJ databases">
        <authorList>
            <person name="Corre E."/>
            <person name="Pelletier E."/>
            <person name="Niang G."/>
            <person name="Scheremetjew M."/>
            <person name="Finn R."/>
            <person name="Kale V."/>
            <person name="Holt S."/>
            <person name="Cochrane G."/>
            <person name="Meng A."/>
            <person name="Brown T."/>
            <person name="Cohen L."/>
        </authorList>
    </citation>
    <scope>NUCLEOTIDE SEQUENCE</scope>
    <source>
        <strain evidence="3">CCMP3105</strain>
    </source>
</reference>
<dbReference type="Gene3D" id="3.40.50.10540">
    <property type="entry name" value="Crotonobetainyl-coa:carnitine coa-transferase, domain 1"/>
    <property type="match status" value="1"/>
</dbReference>
<organism evidence="3">
    <name type="scientific">Alexandrium monilatum</name>
    <dbReference type="NCBI Taxonomy" id="311494"/>
    <lineage>
        <taxon>Eukaryota</taxon>
        <taxon>Sar</taxon>
        <taxon>Alveolata</taxon>
        <taxon>Dinophyceae</taxon>
        <taxon>Gonyaulacales</taxon>
        <taxon>Pyrocystaceae</taxon>
        <taxon>Alexandrium</taxon>
    </lineage>
</organism>
<dbReference type="PANTHER" id="PTHR48207:SF3">
    <property type="entry name" value="SUCCINATE--HYDROXYMETHYLGLUTARATE COA-TRANSFERASE"/>
    <property type="match status" value="1"/>
</dbReference>
<protein>
    <recommendedName>
        <fullName evidence="4">Formyl-CoA transferase</fullName>
    </recommendedName>
</protein>
<dbReference type="PANTHER" id="PTHR48207">
    <property type="entry name" value="SUCCINATE--HYDROXYMETHYLGLUTARATE COA-TRANSFERASE"/>
    <property type="match status" value="1"/>
</dbReference>
<proteinExistence type="inferred from homology"/>
<dbReference type="AlphaFoldDB" id="A0A7S4SF01"/>
<name>A0A7S4SF01_9DINO</name>
<comment type="similarity">
    <text evidence="1">Belongs to the CoA-transferase III family.</text>
</comment>
<dbReference type="InterPro" id="IPR023606">
    <property type="entry name" value="CoA-Trfase_III_dom_1_sf"/>
</dbReference>
<dbReference type="EMBL" id="HBNR01069479">
    <property type="protein sequence ID" value="CAE4643484.1"/>
    <property type="molecule type" value="Transcribed_RNA"/>
</dbReference>
<dbReference type="InterPro" id="IPR003673">
    <property type="entry name" value="CoA-Trfase_fam_III"/>
</dbReference>
<evidence type="ECO:0000313" key="3">
    <source>
        <dbReference type="EMBL" id="CAE4643484.1"/>
    </source>
</evidence>